<dbReference type="Gene3D" id="3.40.50.300">
    <property type="entry name" value="P-loop containing nucleotide triphosphate hydrolases"/>
    <property type="match status" value="1"/>
</dbReference>
<dbReference type="PRINTS" id="PR00326">
    <property type="entry name" value="GTP1OBG"/>
</dbReference>
<keyword evidence="11 15" id="KW-0472">Membrane</keyword>
<evidence type="ECO:0000256" key="15">
    <source>
        <dbReference type="RuleBase" id="RU362098"/>
    </source>
</evidence>
<evidence type="ECO:0000259" key="16">
    <source>
        <dbReference type="PROSITE" id="PS51711"/>
    </source>
</evidence>
<dbReference type="OrthoDB" id="9809127at2"/>
<dbReference type="InterPro" id="IPR027417">
    <property type="entry name" value="P-loop_NTPase"/>
</dbReference>
<feature type="binding site" evidence="14">
    <location>
        <position position="25"/>
    </location>
    <ligand>
        <name>Mg(2+)</name>
        <dbReference type="ChEBI" id="CHEBI:18420"/>
        <label>2</label>
    </ligand>
</feature>
<evidence type="ECO:0000256" key="12">
    <source>
        <dbReference type="NCBIfam" id="TIGR00437"/>
    </source>
</evidence>
<dbReference type="InterPro" id="IPR011642">
    <property type="entry name" value="Gate_dom"/>
</dbReference>
<comment type="similarity">
    <text evidence="15">Belongs to the TRAFAC class TrmE-Era-EngA-EngB-Septin-like GTPase superfamily. FeoB GTPase (TC 9.A.8) family.</text>
</comment>
<feature type="transmembrane region" description="Helical" evidence="15">
    <location>
        <begin position="286"/>
        <end position="307"/>
    </location>
</feature>
<evidence type="ECO:0000256" key="11">
    <source>
        <dbReference type="ARBA" id="ARBA00023136"/>
    </source>
</evidence>
<dbReference type="InterPro" id="IPR011640">
    <property type="entry name" value="Fe2_transport_prot_B_C"/>
</dbReference>
<keyword evidence="10 13" id="KW-0342">GTP-binding</keyword>
<feature type="binding site" evidence="13">
    <location>
        <begin position="39"/>
        <end position="43"/>
    </location>
    <ligand>
        <name>GTP</name>
        <dbReference type="ChEBI" id="CHEBI:37565"/>
        <label>1</label>
    </ligand>
</feature>
<evidence type="ECO:0000256" key="9">
    <source>
        <dbReference type="ARBA" id="ARBA00023065"/>
    </source>
</evidence>
<dbReference type="InterPro" id="IPR030389">
    <property type="entry name" value="G_FEOB_dom"/>
</dbReference>
<keyword evidence="2 15" id="KW-0813">Transport</keyword>
<dbReference type="NCBIfam" id="TIGR00437">
    <property type="entry name" value="feoB"/>
    <property type="match status" value="1"/>
</dbReference>
<dbReference type="PANTHER" id="PTHR43185:SF1">
    <property type="entry name" value="FE(2+) TRANSPORTER FEOB"/>
    <property type="match status" value="1"/>
</dbReference>
<evidence type="ECO:0000256" key="5">
    <source>
        <dbReference type="ARBA" id="ARBA00022692"/>
    </source>
</evidence>
<organism evidence="17 18">
    <name type="scientific">Arachidicoccus soli</name>
    <dbReference type="NCBI Taxonomy" id="2341117"/>
    <lineage>
        <taxon>Bacteria</taxon>
        <taxon>Pseudomonadati</taxon>
        <taxon>Bacteroidota</taxon>
        <taxon>Chitinophagia</taxon>
        <taxon>Chitinophagales</taxon>
        <taxon>Chitinophagaceae</taxon>
        <taxon>Arachidicoccus</taxon>
    </lineage>
</organism>
<keyword evidence="9" id="KW-0406">Ion transport</keyword>
<sequence length="710" mass="79987">MSTEKQIIQIALAGNPNSGKTSLFNALTGLNQKVGNFPGVTVDKKTGTASLSPQVQAKVIDLPGTYSLYPRRADEWVAYNVLMNVEKKEQIDMVLLVLDASNLKRNLLFCTQLIDLKYTVVVALTMNDLATKKGIQIDVEELSRELNIPVIPVNPRNNKGIGELKKVIARLAMQPTIPHTKDFIATKDLAEGAITKLQMQVPELNDYMALHYLANYKNLSFSQHKKDIISGIEQEEKFSATKAQADEILQRYTRIRQIMQQFVVEPDPLQKKLFTEKLDDILLHRVWGYLILVAVLFFLFQSIFWLAQYPMDGIDWSFTHLTNWVSGVLPHTWWSDLICNGLLAGLGGIIVFVPQIMILFGLITLLEDTGYMARISFLMDKLMRKVGLNGKSVMPMISGFACAIPGIMSTRNIENKKERLLTIMITPLMSCSARLPVYTILIGLVVPNTYYLGIFSARGLIMMAMYLLGIVMALIVSLVLKWLIKVKEKSFFILELPVYRAPRWKNIGVTMVEKAKVFVLEAGKVIIVISLLIWFLSSYGPSKKMQAVDHKYEVLEMQTPKTNAATLAQINRDFGTEKLENSYAGILGKTIEPVIKPLGYDWKIGIALITSFAAREVFVGTMATLYSVDENNTATLQQKMKNAKRDDGSSVYTIPTAMSLIVFYVLAMQCMSTLAVVKRETKSWKWPIIQFVYMTGLAYLCSFLIFRILI</sequence>
<feature type="domain" description="FeoB-type G" evidence="16">
    <location>
        <begin position="7"/>
        <end position="174"/>
    </location>
</feature>
<feature type="transmembrane region" description="Helical" evidence="15">
    <location>
        <begin position="688"/>
        <end position="709"/>
    </location>
</feature>
<feature type="transmembrane region" description="Helical" evidence="15">
    <location>
        <begin position="517"/>
        <end position="536"/>
    </location>
</feature>
<keyword evidence="8 15" id="KW-0408">Iron</keyword>
<evidence type="ECO:0000313" key="18">
    <source>
        <dbReference type="Proteomes" id="UP000266118"/>
    </source>
</evidence>
<keyword evidence="6 13" id="KW-0547">Nucleotide-binding</keyword>
<dbReference type="CDD" id="cd01879">
    <property type="entry name" value="FeoB"/>
    <property type="match status" value="1"/>
</dbReference>
<comment type="function">
    <text evidence="15">Probable transporter of a GTP-driven Fe(2+) uptake system.</text>
</comment>
<keyword evidence="18" id="KW-1185">Reference proteome</keyword>
<evidence type="ECO:0000256" key="2">
    <source>
        <dbReference type="ARBA" id="ARBA00022448"/>
    </source>
</evidence>
<feature type="binding site" evidence="14">
    <location>
        <position position="28"/>
    </location>
    <ligand>
        <name>Mg(2+)</name>
        <dbReference type="ChEBI" id="CHEBI:18420"/>
        <label>2</label>
    </ligand>
</feature>
<dbReference type="GO" id="GO:0046872">
    <property type="term" value="F:metal ion binding"/>
    <property type="evidence" value="ECO:0007669"/>
    <property type="project" value="UniProtKB-KW"/>
</dbReference>
<evidence type="ECO:0000313" key="17">
    <source>
        <dbReference type="EMBL" id="AYD46184.1"/>
    </source>
</evidence>
<evidence type="ECO:0000256" key="1">
    <source>
        <dbReference type="ARBA" id="ARBA00004651"/>
    </source>
</evidence>
<feature type="binding site" evidence="13">
    <location>
        <begin position="14"/>
        <end position="21"/>
    </location>
    <ligand>
        <name>GTP</name>
        <dbReference type="ChEBI" id="CHEBI:37565"/>
        <label>1</label>
    </ligand>
</feature>
<dbReference type="Pfam" id="PF07670">
    <property type="entry name" value="Gate"/>
    <property type="match status" value="2"/>
</dbReference>
<dbReference type="InterPro" id="IPR050860">
    <property type="entry name" value="FeoB_GTPase"/>
</dbReference>
<evidence type="ECO:0000256" key="6">
    <source>
        <dbReference type="ARBA" id="ARBA00022741"/>
    </source>
</evidence>
<name>A0A386HLB6_9BACT</name>
<dbReference type="AlphaFoldDB" id="A0A386HLB6"/>
<dbReference type="Proteomes" id="UP000266118">
    <property type="component" value="Chromosome"/>
</dbReference>
<dbReference type="PANTHER" id="PTHR43185">
    <property type="entry name" value="FERROUS IRON TRANSPORT PROTEIN B"/>
    <property type="match status" value="1"/>
</dbReference>
<dbReference type="InterPro" id="IPR006073">
    <property type="entry name" value="GTP-bd"/>
</dbReference>
<feature type="binding site" evidence="14">
    <location>
        <position position="26"/>
    </location>
    <ligand>
        <name>Mg(2+)</name>
        <dbReference type="ChEBI" id="CHEBI:18420"/>
        <label>2</label>
    </ligand>
</feature>
<dbReference type="EMBL" id="CP032489">
    <property type="protein sequence ID" value="AYD46184.1"/>
    <property type="molecule type" value="Genomic_DNA"/>
</dbReference>
<keyword evidence="5 15" id="KW-0812">Transmembrane</keyword>
<proteinExistence type="inferred from homology"/>
<comment type="subcellular location">
    <subcellularLocation>
        <location evidence="15">Cell inner membrane</location>
        <topology evidence="15">Multi-pass membrane protein</topology>
    </subcellularLocation>
    <subcellularLocation>
        <location evidence="1">Cell membrane</location>
        <topology evidence="1">Multi-pass membrane protein</topology>
    </subcellularLocation>
</comment>
<dbReference type="InterPro" id="IPR003373">
    <property type="entry name" value="Fe2_transport_prot-B"/>
</dbReference>
<evidence type="ECO:0000256" key="7">
    <source>
        <dbReference type="ARBA" id="ARBA00022989"/>
    </source>
</evidence>
<feature type="binding site" evidence="13">
    <location>
        <begin position="61"/>
        <end position="64"/>
    </location>
    <ligand>
        <name>GTP</name>
        <dbReference type="ChEBI" id="CHEBI:37565"/>
        <label>1</label>
    </ligand>
</feature>
<dbReference type="GO" id="GO:0005886">
    <property type="term" value="C:plasma membrane"/>
    <property type="evidence" value="ECO:0007669"/>
    <property type="project" value="UniProtKB-SubCell"/>
</dbReference>
<keyword evidence="4 15" id="KW-0410">Iron transport</keyword>
<evidence type="ECO:0000256" key="8">
    <source>
        <dbReference type="ARBA" id="ARBA00023004"/>
    </source>
</evidence>
<evidence type="ECO:0000256" key="13">
    <source>
        <dbReference type="PIRSR" id="PIRSR603373-1"/>
    </source>
</evidence>
<keyword evidence="3" id="KW-1003">Cell membrane</keyword>
<keyword evidence="14" id="KW-0460">Magnesium</keyword>
<comment type="caution">
    <text evidence="15">Lacks conserved residue(s) required for the propagation of feature annotation.</text>
</comment>
<evidence type="ECO:0000256" key="4">
    <source>
        <dbReference type="ARBA" id="ARBA00022496"/>
    </source>
</evidence>
<protein>
    <recommendedName>
        <fullName evidence="12 15">Ferrous iron transport protein B</fullName>
    </recommendedName>
</protein>
<dbReference type="Pfam" id="PF02421">
    <property type="entry name" value="FeoB_N"/>
    <property type="match status" value="1"/>
</dbReference>
<dbReference type="RefSeq" id="WP_119983940.1">
    <property type="nucleotide sequence ID" value="NZ_CP032489.1"/>
</dbReference>
<feature type="binding site" evidence="14">
    <location>
        <position position="29"/>
    </location>
    <ligand>
        <name>Mg(2+)</name>
        <dbReference type="ChEBI" id="CHEBI:18420"/>
        <label>2</label>
    </ligand>
</feature>
<feature type="transmembrane region" description="Helical" evidence="15">
    <location>
        <begin position="649"/>
        <end position="668"/>
    </location>
</feature>
<dbReference type="GO" id="GO:0005525">
    <property type="term" value="F:GTP binding"/>
    <property type="evidence" value="ECO:0007669"/>
    <property type="project" value="UniProtKB-KW"/>
</dbReference>
<feature type="transmembrane region" description="Helical" evidence="15">
    <location>
        <begin position="420"/>
        <end position="447"/>
    </location>
</feature>
<feature type="transmembrane region" description="Helical" evidence="15">
    <location>
        <begin position="342"/>
        <end position="366"/>
    </location>
</feature>
<dbReference type="GO" id="GO:0015093">
    <property type="term" value="F:ferrous iron transmembrane transporter activity"/>
    <property type="evidence" value="ECO:0007669"/>
    <property type="project" value="UniProtKB-UniRule"/>
</dbReference>
<reference evidence="17 18" key="1">
    <citation type="submission" date="2018-09" db="EMBL/GenBank/DDBJ databases">
        <title>Arachidicoccus sp. nov., a bacterium isolated from soil.</title>
        <authorList>
            <person name="Weon H.-Y."/>
            <person name="Kwon S.-W."/>
            <person name="Lee S.A."/>
        </authorList>
    </citation>
    <scope>NUCLEOTIDE SEQUENCE [LARGE SCALE GENOMIC DNA]</scope>
    <source>
        <strain evidence="17 18">KIS59-12</strain>
    </source>
</reference>
<dbReference type="KEGG" id="ark:D6B99_00250"/>
<keyword evidence="14" id="KW-0479">Metal-binding</keyword>
<evidence type="ECO:0000256" key="3">
    <source>
        <dbReference type="ARBA" id="ARBA00022475"/>
    </source>
</evidence>
<evidence type="ECO:0000256" key="10">
    <source>
        <dbReference type="ARBA" id="ARBA00023134"/>
    </source>
</evidence>
<dbReference type="SUPFAM" id="SSF52540">
    <property type="entry name" value="P-loop containing nucleoside triphosphate hydrolases"/>
    <property type="match status" value="1"/>
</dbReference>
<dbReference type="Pfam" id="PF07664">
    <property type="entry name" value="FeoB_C"/>
    <property type="match status" value="1"/>
</dbReference>
<feature type="transmembrane region" description="Helical" evidence="15">
    <location>
        <begin position="459"/>
        <end position="484"/>
    </location>
</feature>
<accession>A0A386HLB6</accession>
<dbReference type="PROSITE" id="PS51711">
    <property type="entry name" value="G_FEOB"/>
    <property type="match status" value="1"/>
</dbReference>
<keyword evidence="7 15" id="KW-1133">Transmembrane helix</keyword>
<gene>
    <name evidence="17" type="primary">feoB</name>
    <name evidence="17" type="ORF">D6B99_00250</name>
</gene>
<evidence type="ECO:0000256" key="14">
    <source>
        <dbReference type="PIRSR" id="PIRSR603373-2"/>
    </source>
</evidence>